<evidence type="ECO:0000313" key="2">
    <source>
        <dbReference type="EMBL" id="VDO19712.1"/>
    </source>
</evidence>
<dbReference type="Proteomes" id="UP000050761">
    <property type="component" value="Unassembled WGS sequence"/>
</dbReference>
<dbReference type="AlphaFoldDB" id="A0A183F587"/>
<evidence type="ECO:0000313" key="3">
    <source>
        <dbReference type="Proteomes" id="UP000050761"/>
    </source>
</evidence>
<feature type="region of interest" description="Disordered" evidence="1">
    <location>
        <begin position="44"/>
        <end position="89"/>
    </location>
</feature>
<evidence type="ECO:0000313" key="4">
    <source>
        <dbReference type="WBParaSite" id="HPBE_0000132901-mRNA-1"/>
    </source>
</evidence>
<keyword evidence="3" id="KW-1185">Reference proteome</keyword>
<reference evidence="2 3" key="1">
    <citation type="submission" date="2018-11" db="EMBL/GenBank/DDBJ databases">
        <authorList>
            <consortium name="Pathogen Informatics"/>
        </authorList>
    </citation>
    <scope>NUCLEOTIDE SEQUENCE [LARGE SCALE GENOMIC DNA]</scope>
</reference>
<feature type="compositionally biased region" description="Polar residues" evidence="1">
    <location>
        <begin position="68"/>
        <end position="79"/>
    </location>
</feature>
<dbReference type="OrthoDB" id="3137333at2759"/>
<evidence type="ECO:0000256" key="1">
    <source>
        <dbReference type="SAM" id="MobiDB-lite"/>
    </source>
</evidence>
<protein>
    <submittedName>
        <fullName evidence="4">ICA69 domain-containing protein</fullName>
    </submittedName>
</protein>
<dbReference type="EMBL" id="UZAH01001403">
    <property type="protein sequence ID" value="VDO19712.1"/>
    <property type="molecule type" value="Genomic_DNA"/>
</dbReference>
<accession>A0A183F587</accession>
<dbReference type="WBParaSite" id="HPBE_0000132901-mRNA-1">
    <property type="protein sequence ID" value="HPBE_0000132901-mRNA-1"/>
    <property type="gene ID" value="HPBE_0000132901"/>
</dbReference>
<sequence>MFNVSALASSNSLGPSLCPTLGPSLSSTLGSSLNSTAIGNAGLGQSLATSLPTPAADNKTEFKWDTPSDASAQTSSGTWTEHLPLLAGK</sequence>
<gene>
    <name evidence="2" type="ORF">HPBE_LOCUS1330</name>
</gene>
<organism evidence="3 4">
    <name type="scientific">Heligmosomoides polygyrus</name>
    <name type="common">Parasitic roundworm</name>
    <dbReference type="NCBI Taxonomy" id="6339"/>
    <lineage>
        <taxon>Eukaryota</taxon>
        <taxon>Metazoa</taxon>
        <taxon>Ecdysozoa</taxon>
        <taxon>Nematoda</taxon>
        <taxon>Chromadorea</taxon>
        <taxon>Rhabditida</taxon>
        <taxon>Rhabditina</taxon>
        <taxon>Rhabditomorpha</taxon>
        <taxon>Strongyloidea</taxon>
        <taxon>Heligmosomidae</taxon>
        <taxon>Heligmosomoides</taxon>
    </lineage>
</organism>
<accession>A0A3P7WQC0</accession>
<proteinExistence type="predicted"/>
<name>A0A183F587_HELPZ</name>
<reference evidence="4" key="2">
    <citation type="submission" date="2019-09" db="UniProtKB">
        <authorList>
            <consortium name="WormBaseParasite"/>
        </authorList>
    </citation>
    <scope>IDENTIFICATION</scope>
</reference>